<sequence>MLKNKSIKRAIYRRTFLVLFAIYFFLMGGFSIFMLRQESKIQELQLRTFSSQVNTRVGEVLQEHMNSDNRIDMAGLKKEFAKESPLFSSEDTEVAVYTGDHDLIFNTNDDWLCSYSYQLSANRSLAAYGFLNPEDWFDEKEIKELEQYLYAQPKAKEVGDLTDYSIDLDGFWVDEDIIIPDKITVTSMFADTFDEYGTVIKSTGYPDDAMVYASGYEDKKGLSYVESGNIRPPINGDTEDETRRELRELVTDQEKLQGSVLQAGIISHEWVNPVTYRYYVVMPYKNYIQVKSDDPLIYYSEAWTVVARQVNFLQQRAAPLTFMWISCFITFLAAAFILSVQTYKTYRQREELESRRKETTRALAHDLKTPLTIISGYAQNLIENVHTEKRMYYAENIKTNVSRMDKILQEMLELSKLESESFSMKWEEVSLGDVCRGLISRYGLICEEKSISVSLEGDEKIKADFSLMERVIDNFFINALAYTPDGGLIKMMISDGTFEFYNSGSHIPEDKIKEIWKPYRMADESRSNTNGSGLGLAISSTILDLYQFSYGTENKSGGVVFWFKFI</sequence>
<dbReference type="PROSITE" id="PS50109">
    <property type="entry name" value="HIS_KIN"/>
    <property type="match status" value="1"/>
</dbReference>
<dbReference type="GO" id="GO:0005886">
    <property type="term" value="C:plasma membrane"/>
    <property type="evidence" value="ECO:0007669"/>
    <property type="project" value="TreeGrafter"/>
</dbReference>
<dbReference type="Gene3D" id="3.30.565.10">
    <property type="entry name" value="Histidine kinase-like ATPase, C-terminal domain"/>
    <property type="match status" value="1"/>
</dbReference>
<accession>A0A939IHS0</accession>
<dbReference type="SUPFAM" id="SSF47384">
    <property type="entry name" value="Homodimeric domain of signal transducing histidine kinase"/>
    <property type="match status" value="1"/>
</dbReference>
<evidence type="ECO:0000256" key="6">
    <source>
        <dbReference type="ARBA" id="ARBA00022777"/>
    </source>
</evidence>
<dbReference type="InterPro" id="IPR003594">
    <property type="entry name" value="HATPase_dom"/>
</dbReference>
<dbReference type="PANTHER" id="PTHR45453:SF1">
    <property type="entry name" value="PHOSPHATE REGULON SENSOR PROTEIN PHOR"/>
    <property type="match status" value="1"/>
</dbReference>
<keyword evidence="7" id="KW-0902">Two-component regulatory system</keyword>
<keyword evidence="8" id="KW-0812">Transmembrane</keyword>
<gene>
    <name evidence="10" type="ORF">JYB65_00035</name>
</gene>
<dbReference type="AlphaFoldDB" id="A0A939IHS0"/>
<keyword evidence="11" id="KW-1185">Reference proteome</keyword>
<comment type="caution">
    <text evidence="10">The sequence shown here is derived from an EMBL/GenBank/DDBJ whole genome shotgun (WGS) entry which is preliminary data.</text>
</comment>
<name>A0A939IHS0_CLOAM</name>
<dbReference type="GO" id="GO:0000155">
    <property type="term" value="F:phosphorelay sensor kinase activity"/>
    <property type="evidence" value="ECO:0007669"/>
    <property type="project" value="InterPro"/>
</dbReference>
<keyword evidence="8" id="KW-1133">Transmembrane helix</keyword>
<dbReference type="EC" id="2.7.13.3" evidence="3"/>
<dbReference type="GO" id="GO:0016036">
    <property type="term" value="P:cellular response to phosphate starvation"/>
    <property type="evidence" value="ECO:0007669"/>
    <property type="project" value="TreeGrafter"/>
</dbReference>
<feature type="transmembrane region" description="Helical" evidence="8">
    <location>
        <begin position="12"/>
        <end position="35"/>
    </location>
</feature>
<evidence type="ECO:0000256" key="5">
    <source>
        <dbReference type="ARBA" id="ARBA00022679"/>
    </source>
</evidence>
<dbReference type="InterPro" id="IPR005467">
    <property type="entry name" value="His_kinase_dom"/>
</dbReference>
<dbReference type="PANTHER" id="PTHR45453">
    <property type="entry name" value="PHOSPHATE REGULON SENSOR PROTEIN PHOR"/>
    <property type="match status" value="1"/>
</dbReference>
<keyword evidence="6 10" id="KW-0418">Kinase</keyword>
<dbReference type="CDD" id="cd00082">
    <property type="entry name" value="HisKA"/>
    <property type="match status" value="1"/>
</dbReference>
<dbReference type="SMART" id="SM00388">
    <property type="entry name" value="HisKA"/>
    <property type="match status" value="1"/>
</dbReference>
<comment type="subcellular location">
    <subcellularLocation>
        <location evidence="2">Membrane</location>
    </subcellularLocation>
</comment>
<feature type="transmembrane region" description="Helical" evidence="8">
    <location>
        <begin position="321"/>
        <end position="340"/>
    </location>
</feature>
<dbReference type="GO" id="GO:0004721">
    <property type="term" value="F:phosphoprotein phosphatase activity"/>
    <property type="evidence" value="ECO:0007669"/>
    <property type="project" value="TreeGrafter"/>
</dbReference>
<dbReference type="Pfam" id="PF02518">
    <property type="entry name" value="HATPase_c"/>
    <property type="match status" value="1"/>
</dbReference>
<evidence type="ECO:0000256" key="3">
    <source>
        <dbReference type="ARBA" id="ARBA00012438"/>
    </source>
</evidence>
<dbReference type="Pfam" id="PF00512">
    <property type="entry name" value="HisKA"/>
    <property type="match status" value="1"/>
</dbReference>
<protein>
    <recommendedName>
        <fullName evidence="3">histidine kinase</fullName>
        <ecNumber evidence="3">2.7.13.3</ecNumber>
    </recommendedName>
</protein>
<evidence type="ECO:0000256" key="4">
    <source>
        <dbReference type="ARBA" id="ARBA00022553"/>
    </source>
</evidence>
<keyword evidence="4" id="KW-0597">Phosphoprotein</keyword>
<dbReference type="EMBL" id="JAFJZZ010000001">
    <property type="protein sequence ID" value="MBN7771749.1"/>
    <property type="molecule type" value="Genomic_DNA"/>
</dbReference>
<evidence type="ECO:0000256" key="1">
    <source>
        <dbReference type="ARBA" id="ARBA00000085"/>
    </source>
</evidence>
<proteinExistence type="predicted"/>
<reference evidence="10" key="1">
    <citation type="submission" date="2021-02" db="EMBL/GenBank/DDBJ databases">
        <title>Abyssanaerobacter marinus gen.nov., sp., nov, anaerobic bacterium isolated from the Onnuri vent field of Indian Ocean and suggestion of Mogibacteriaceae fam. nov., and proposal of reclassification of ambiguous this family's genus member.</title>
        <authorList>
            <person name="Kim Y.J."/>
            <person name="Yang J.-A."/>
        </authorList>
    </citation>
    <scope>NUCLEOTIDE SEQUENCE</scope>
    <source>
        <strain evidence="10">DSM 2634</strain>
    </source>
</reference>
<organism evidence="10 11">
    <name type="scientific">Clostridium aminobutyricum</name>
    <dbReference type="NCBI Taxonomy" id="33953"/>
    <lineage>
        <taxon>Bacteria</taxon>
        <taxon>Bacillati</taxon>
        <taxon>Bacillota</taxon>
        <taxon>Clostridia</taxon>
        <taxon>Eubacteriales</taxon>
        <taxon>Clostridiaceae</taxon>
        <taxon>Clostridium</taxon>
    </lineage>
</organism>
<keyword evidence="8" id="KW-0472">Membrane</keyword>
<evidence type="ECO:0000313" key="11">
    <source>
        <dbReference type="Proteomes" id="UP000664545"/>
    </source>
</evidence>
<dbReference type="InterPro" id="IPR036097">
    <property type="entry name" value="HisK_dim/P_sf"/>
</dbReference>
<dbReference type="InterPro" id="IPR036890">
    <property type="entry name" value="HATPase_C_sf"/>
</dbReference>
<feature type="domain" description="Histidine kinase" evidence="9">
    <location>
        <begin position="362"/>
        <end position="566"/>
    </location>
</feature>
<evidence type="ECO:0000256" key="7">
    <source>
        <dbReference type="ARBA" id="ARBA00023012"/>
    </source>
</evidence>
<evidence type="ECO:0000256" key="8">
    <source>
        <dbReference type="SAM" id="Phobius"/>
    </source>
</evidence>
<dbReference type="SUPFAM" id="SSF55874">
    <property type="entry name" value="ATPase domain of HSP90 chaperone/DNA topoisomerase II/histidine kinase"/>
    <property type="match status" value="1"/>
</dbReference>
<evidence type="ECO:0000313" key="10">
    <source>
        <dbReference type="EMBL" id="MBN7771749.1"/>
    </source>
</evidence>
<dbReference type="SMART" id="SM00387">
    <property type="entry name" value="HATPase_c"/>
    <property type="match status" value="1"/>
</dbReference>
<dbReference type="InterPro" id="IPR003661">
    <property type="entry name" value="HisK_dim/P_dom"/>
</dbReference>
<keyword evidence="5" id="KW-0808">Transferase</keyword>
<evidence type="ECO:0000256" key="2">
    <source>
        <dbReference type="ARBA" id="ARBA00004370"/>
    </source>
</evidence>
<dbReference type="RefSeq" id="WP_206580546.1">
    <property type="nucleotide sequence ID" value="NZ_JAFJZZ010000001.1"/>
</dbReference>
<dbReference type="InterPro" id="IPR050351">
    <property type="entry name" value="BphY/WalK/GraS-like"/>
</dbReference>
<dbReference type="Proteomes" id="UP000664545">
    <property type="component" value="Unassembled WGS sequence"/>
</dbReference>
<evidence type="ECO:0000259" key="9">
    <source>
        <dbReference type="PROSITE" id="PS50109"/>
    </source>
</evidence>
<dbReference type="Gene3D" id="1.10.287.130">
    <property type="match status" value="1"/>
</dbReference>
<comment type="catalytic activity">
    <reaction evidence="1">
        <text>ATP + protein L-histidine = ADP + protein N-phospho-L-histidine.</text>
        <dbReference type="EC" id="2.7.13.3"/>
    </reaction>
</comment>